<proteinExistence type="predicted"/>
<dbReference type="Gene3D" id="3.30.710.10">
    <property type="entry name" value="Potassium Channel Kv1.1, Chain A"/>
    <property type="match status" value="1"/>
</dbReference>
<evidence type="ECO:0000313" key="2">
    <source>
        <dbReference type="EMBL" id="EFX88133.1"/>
    </source>
</evidence>
<dbReference type="GO" id="GO:0005737">
    <property type="term" value="C:cytoplasm"/>
    <property type="evidence" value="ECO:0000318"/>
    <property type="project" value="GO_Central"/>
</dbReference>
<dbReference type="PANTHER" id="PTHR24413">
    <property type="entry name" value="SPECKLE-TYPE POZ PROTEIN"/>
    <property type="match status" value="1"/>
</dbReference>
<dbReference type="OrthoDB" id="6482909at2759"/>
<gene>
    <name evidence="2" type="ORF">DAPPUDRAFT_234893</name>
</gene>
<dbReference type="AlphaFoldDB" id="E9FXQ3"/>
<accession>E9FXQ3</accession>
<dbReference type="GO" id="GO:0031625">
    <property type="term" value="F:ubiquitin protein ligase binding"/>
    <property type="evidence" value="ECO:0000318"/>
    <property type="project" value="GO_Central"/>
</dbReference>
<dbReference type="HOGENOM" id="CLU_050585_1_0_1"/>
<dbReference type="InterPro" id="IPR011333">
    <property type="entry name" value="SKP1/BTB/POZ_sf"/>
</dbReference>
<dbReference type="Proteomes" id="UP000000305">
    <property type="component" value="Unassembled WGS sequence"/>
</dbReference>
<dbReference type="EMBL" id="GL732526">
    <property type="protein sequence ID" value="EFX88133.1"/>
    <property type="molecule type" value="Genomic_DNA"/>
</dbReference>
<dbReference type="PhylomeDB" id="E9FXQ3"/>
<keyword evidence="3" id="KW-1185">Reference proteome</keyword>
<dbReference type="Pfam" id="PF00651">
    <property type="entry name" value="BTB"/>
    <property type="match status" value="1"/>
</dbReference>
<reference evidence="2 3" key="1">
    <citation type="journal article" date="2011" name="Science">
        <title>The ecoresponsive genome of Daphnia pulex.</title>
        <authorList>
            <person name="Colbourne J.K."/>
            <person name="Pfrender M.E."/>
            <person name="Gilbert D."/>
            <person name="Thomas W.K."/>
            <person name="Tucker A."/>
            <person name="Oakley T.H."/>
            <person name="Tokishita S."/>
            <person name="Aerts A."/>
            <person name="Arnold G.J."/>
            <person name="Basu M.K."/>
            <person name="Bauer D.J."/>
            <person name="Caceres C.E."/>
            <person name="Carmel L."/>
            <person name="Casola C."/>
            <person name="Choi J.H."/>
            <person name="Detter J.C."/>
            <person name="Dong Q."/>
            <person name="Dusheyko S."/>
            <person name="Eads B.D."/>
            <person name="Frohlich T."/>
            <person name="Geiler-Samerotte K.A."/>
            <person name="Gerlach D."/>
            <person name="Hatcher P."/>
            <person name="Jogdeo S."/>
            <person name="Krijgsveld J."/>
            <person name="Kriventseva E.V."/>
            <person name="Kultz D."/>
            <person name="Laforsch C."/>
            <person name="Lindquist E."/>
            <person name="Lopez J."/>
            <person name="Manak J.R."/>
            <person name="Muller J."/>
            <person name="Pangilinan J."/>
            <person name="Patwardhan R.P."/>
            <person name="Pitluck S."/>
            <person name="Pritham E.J."/>
            <person name="Rechtsteiner A."/>
            <person name="Rho M."/>
            <person name="Rogozin I.B."/>
            <person name="Sakarya O."/>
            <person name="Salamov A."/>
            <person name="Schaack S."/>
            <person name="Shapiro H."/>
            <person name="Shiga Y."/>
            <person name="Skalitzky C."/>
            <person name="Smith Z."/>
            <person name="Souvorov A."/>
            <person name="Sung W."/>
            <person name="Tang Z."/>
            <person name="Tsuchiya D."/>
            <person name="Tu H."/>
            <person name="Vos H."/>
            <person name="Wang M."/>
            <person name="Wolf Y.I."/>
            <person name="Yamagata H."/>
            <person name="Yamada T."/>
            <person name="Ye Y."/>
            <person name="Shaw J.R."/>
            <person name="Andrews J."/>
            <person name="Crease T.J."/>
            <person name="Tang H."/>
            <person name="Lucas S.M."/>
            <person name="Robertson H.M."/>
            <person name="Bork P."/>
            <person name="Koonin E.V."/>
            <person name="Zdobnov E.M."/>
            <person name="Grigoriev I.V."/>
            <person name="Lynch M."/>
            <person name="Boore J.L."/>
        </authorList>
    </citation>
    <scope>NUCLEOTIDE SEQUENCE [LARGE SCALE GENOMIC DNA]</scope>
</reference>
<sequence length="284" mass="32945">MLISTEVTESGLHCVTLVTKLDKAKEKDNENFQLNHFPTHISNFGVSYTYREVKSGDDKYYLKIGLTQSASKNSIPDYYREPCAVWIHYEEGKKLWFKKFPRDRWQIKIAAPINSWVSIKIYIKFNAFREINVLLKQLTDIYANQSNCDIQFLFQDGQKIGGHISILAARSPVFAAMFNNQPTKTDPVSINDTQLDIFKELLHFIYSGRTRVPLTQDTACSLFTAAEKYDVTGLKEECTRFLLIQILVSNAVNWLDWAVRHLMEKAKDIRYHIRCKLCNHFSNV</sequence>
<dbReference type="InParanoid" id="E9FXQ3"/>
<feature type="domain" description="BTB" evidence="1">
    <location>
        <begin position="148"/>
        <end position="214"/>
    </location>
</feature>
<dbReference type="eggNOG" id="KOG1987">
    <property type="taxonomic scope" value="Eukaryota"/>
</dbReference>
<dbReference type="SUPFAM" id="SSF54695">
    <property type="entry name" value="POZ domain"/>
    <property type="match status" value="1"/>
</dbReference>
<dbReference type="GO" id="GO:0005634">
    <property type="term" value="C:nucleus"/>
    <property type="evidence" value="ECO:0000318"/>
    <property type="project" value="GO_Central"/>
</dbReference>
<protein>
    <recommendedName>
        <fullName evidence="1">BTB domain-containing protein</fullName>
    </recommendedName>
</protein>
<name>E9FXQ3_DAPPU</name>
<organism evidence="2 3">
    <name type="scientific">Daphnia pulex</name>
    <name type="common">Water flea</name>
    <dbReference type="NCBI Taxonomy" id="6669"/>
    <lineage>
        <taxon>Eukaryota</taxon>
        <taxon>Metazoa</taxon>
        <taxon>Ecdysozoa</taxon>
        <taxon>Arthropoda</taxon>
        <taxon>Crustacea</taxon>
        <taxon>Branchiopoda</taxon>
        <taxon>Diplostraca</taxon>
        <taxon>Cladocera</taxon>
        <taxon>Anomopoda</taxon>
        <taxon>Daphniidae</taxon>
        <taxon>Daphnia</taxon>
    </lineage>
</organism>
<dbReference type="PROSITE" id="PS50097">
    <property type="entry name" value="BTB"/>
    <property type="match status" value="1"/>
</dbReference>
<evidence type="ECO:0000259" key="1">
    <source>
        <dbReference type="PROSITE" id="PS50097"/>
    </source>
</evidence>
<dbReference type="GO" id="GO:0043161">
    <property type="term" value="P:proteasome-mediated ubiquitin-dependent protein catabolic process"/>
    <property type="evidence" value="ECO:0000318"/>
    <property type="project" value="GO_Central"/>
</dbReference>
<dbReference type="GO" id="GO:0030162">
    <property type="term" value="P:regulation of proteolysis"/>
    <property type="evidence" value="ECO:0000318"/>
    <property type="project" value="GO_Central"/>
</dbReference>
<dbReference type="SMART" id="SM00225">
    <property type="entry name" value="BTB"/>
    <property type="match status" value="1"/>
</dbReference>
<dbReference type="KEGG" id="dpx:DAPPUDRAFT_234893"/>
<dbReference type="InterPro" id="IPR000210">
    <property type="entry name" value="BTB/POZ_dom"/>
</dbReference>
<evidence type="ECO:0000313" key="3">
    <source>
        <dbReference type="Proteomes" id="UP000000305"/>
    </source>
</evidence>